<feature type="compositionally biased region" description="Polar residues" evidence="1">
    <location>
        <begin position="109"/>
        <end position="127"/>
    </location>
</feature>
<feature type="compositionally biased region" description="Basic and acidic residues" evidence="1">
    <location>
        <begin position="137"/>
        <end position="156"/>
    </location>
</feature>
<feature type="region of interest" description="Disordered" evidence="1">
    <location>
        <begin position="109"/>
        <end position="201"/>
    </location>
</feature>
<organism evidence="2 3">
    <name type="scientific">Marchantia polymorpha subsp. ruderalis</name>
    <dbReference type="NCBI Taxonomy" id="1480154"/>
    <lineage>
        <taxon>Eukaryota</taxon>
        <taxon>Viridiplantae</taxon>
        <taxon>Streptophyta</taxon>
        <taxon>Embryophyta</taxon>
        <taxon>Marchantiophyta</taxon>
        <taxon>Marchantiopsida</taxon>
        <taxon>Marchantiidae</taxon>
        <taxon>Marchantiales</taxon>
        <taxon>Marchantiaceae</taxon>
        <taxon>Marchantia</taxon>
    </lineage>
</organism>
<proteinExistence type="predicted"/>
<comment type="caution">
    <text evidence="2">The sequence shown here is derived from an EMBL/GenBank/DDBJ whole genome shotgun (WGS) entry which is preliminary data.</text>
</comment>
<evidence type="ECO:0000313" key="3">
    <source>
        <dbReference type="Proteomes" id="UP000077202"/>
    </source>
</evidence>
<sequence>MAVMEPIHTQEARGPSAAAIGGVTSGHVVMAAQSRVGKLREEQGSSGARPSLRSMAVKRGGGSAVGVVSGQAGKEYVEGNLGDTRRCQSLPGSCLPHGLISDSAITSSAARGCQGSDSTDCSTNQYAPGSPQFVRAQHPDSGKRGLAERPHDRDWHQLVPFPQPQPRPPTPTPTPPARAGGLGASGGQHGAHGRTRSETGLGLRLGVRIGVASGER</sequence>
<accession>A0A176W4X7</accession>
<feature type="region of interest" description="Disordered" evidence="1">
    <location>
        <begin position="37"/>
        <end position="57"/>
    </location>
</feature>
<evidence type="ECO:0000313" key="2">
    <source>
        <dbReference type="EMBL" id="OAE28078.1"/>
    </source>
</evidence>
<dbReference type="Proteomes" id="UP000077202">
    <property type="component" value="Unassembled WGS sequence"/>
</dbReference>
<evidence type="ECO:0000256" key="1">
    <source>
        <dbReference type="SAM" id="MobiDB-lite"/>
    </source>
</evidence>
<feature type="compositionally biased region" description="Gly residues" evidence="1">
    <location>
        <begin position="180"/>
        <end position="190"/>
    </location>
</feature>
<name>A0A176W4X7_MARPO</name>
<dbReference type="AlphaFoldDB" id="A0A176W4X7"/>
<keyword evidence="3" id="KW-1185">Reference proteome</keyword>
<dbReference type="EMBL" id="LVLJ01001770">
    <property type="protein sequence ID" value="OAE28078.1"/>
    <property type="molecule type" value="Genomic_DNA"/>
</dbReference>
<reference evidence="2" key="1">
    <citation type="submission" date="2016-03" db="EMBL/GenBank/DDBJ databases">
        <title>Mechanisms controlling the formation of the plant cell surface in tip-growing cells are functionally conserved among land plants.</title>
        <authorList>
            <person name="Honkanen S."/>
            <person name="Jones V.A."/>
            <person name="Morieri G."/>
            <person name="Champion C."/>
            <person name="Hetherington A.J."/>
            <person name="Kelly S."/>
            <person name="Saint-Marcoux D."/>
            <person name="Proust H."/>
            <person name="Prescott H."/>
            <person name="Dolan L."/>
        </authorList>
    </citation>
    <scope>NUCLEOTIDE SEQUENCE [LARGE SCALE GENOMIC DNA]</scope>
    <source>
        <tissue evidence="2">Whole gametophyte</tissue>
    </source>
</reference>
<protein>
    <submittedName>
        <fullName evidence="2">Uncharacterized protein</fullName>
    </submittedName>
</protein>
<gene>
    <name evidence="2" type="ORF">AXG93_4577s1100</name>
</gene>
<feature type="compositionally biased region" description="Pro residues" evidence="1">
    <location>
        <begin position="161"/>
        <end position="176"/>
    </location>
</feature>